<reference evidence="2" key="1">
    <citation type="submission" date="2023-03" db="EMBL/GenBank/DDBJ databases">
        <title>Massive genome expansion in bonnet fungi (Mycena s.s.) driven by repeated elements and novel gene families across ecological guilds.</title>
        <authorList>
            <consortium name="Lawrence Berkeley National Laboratory"/>
            <person name="Harder C.B."/>
            <person name="Miyauchi S."/>
            <person name="Viragh M."/>
            <person name="Kuo A."/>
            <person name="Thoen E."/>
            <person name="Andreopoulos B."/>
            <person name="Lu D."/>
            <person name="Skrede I."/>
            <person name="Drula E."/>
            <person name="Henrissat B."/>
            <person name="Morin E."/>
            <person name="Kohler A."/>
            <person name="Barry K."/>
            <person name="LaButti K."/>
            <person name="Morin E."/>
            <person name="Salamov A."/>
            <person name="Lipzen A."/>
            <person name="Mereny Z."/>
            <person name="Hegedus B."/>
            <person name="Baldrian P."/>
            <person name="Stursova M."/>
            <person name="Weitz H."/>
            <person name="Taylor A."/>
            <person name="Grigoriev I.V."/>
            <person name="Nagy L.G."/>
            <person name="Martin F."/>
            <person name="Kauserud H."/>
        </authorList>
    </citation>
    <scope>NUCLEOTIDE SEQUENCE</scope>
    <source>
        <strain evidence="2">CBHHK067</strain>
    </source>
</reference>
<comment type="caution">
    <text evidence="2">The sequence shown here is derived from an EMBL/GenBank/DDBJ whole genome shotgun (WGS) entry which is preliminary data.</text>
</comment>
<dbReference type="EMBL" id="JARKIE010000041">
    <property type="protein sequence ID" value="KAJ7694605.1"/>
    <property type="molecule type" value="Genomic_DNA"/>
</dbReference>
<dbReference type="Proteomes" id="UP001221757">
    <property type="component" value="Unassembled WGS sequence"/>
</dbReference>
<gene>
    <name evidence="2" type="ORF">B0H17DRAFT_1131905</name>
</gene>
<protein>
    <submittedName>
        <fullName evidence="2">Uncharacterized protein</fullName>
    </submittedName>
</protein>
<evidence type="ECO:0000313" key="3">
    <source>
        <dbReference type="Proteomes" id="UP001221757"/>
    </source>
</evidence>
<feature type="compositionally biased region" description="Basic and acidic residues" evidence="1">
    <location>
        <begin position="38"/>
        <end position="72"/>
    </location>
</feature>
<accession>A0AAD7DLJ0</accession>
<keyword evidence="3" id="KW-1185">Reference proteome</keyword>
<feature type="region of interest" description="Disordered" evidence="1">
    <location>
        <begin position="1"/>
        <end position="100"/>
    </location>
</feature>
<proteinExistence type="predicted"/>
<evidence type="ECO:0000256" key="1">
    <source>
        <dbReference type="SAM" id="MobiDB-lite"/>
    </source>
</evidence>
<evidence type="ECO:0000313" key="2">
    <source>
        <dbReference type="EMBL" id="KAJ7694605.1"/>
    </source>
</evidence>
<organism evidence="2 3">
    <name type="scientific">Mycena rosella</name>
    <name type="common">Pink bonnet</name>
    <name type="synonym">Agaricus rosellus</name>
    <dbReference type="NCBI Taxonomy" id="1033263"/>
    <lineage>
        <taxon>Eukaryota</taxon>
        <taxon>Fungi</taxon>
        <taxon>Dikarya</taxon>
        <taxon>Basidiomycota</taxon>
        <taxon>Agaricomycotina</taxon>
        <taxon>Agaricomycetes</taxon>
        <taxon>Agaricomycetidae</taxon>
        <taxon>Agaricales</taxon>
        <taxon>Marasmiineae</taxon>
        <taxon>Mycenaceae</taxon>
        <taxon>Mycena</taxon>
    </lineage>
</organism>
<sequence>MTDPLPCRGKHKKSGKNLSGPAKRSRPRLGDDGYSATDEERAAKHRQASREYYERNVHIREKNRQHAAEVRAQKKARRRQWDPPKVSKSLKAAVVPQDSPCLPSQAAEHYGLAEDDAISSCPPEADPRGQTHDIVELLGPALLEDDEQRVVQKYKAARKSEGGADCGSIGSPTSAEHIAMQALTELAKPTVSVNPAPETPLQIILGRASSERAAPMTATQVLDFVVGTRVRDANAQVAALNTGRLTKPSRFDRQFWIRSSPTQDTEYLTDVDRWTVLEWSRRVWAHGHDGEFMWHVLAAPATN</sequence>
<dbReference type="AlphaFoldDB" id="A0AAD7DLJ0"/>
<name>A0AAD7DLJ0_MYCRO</name>